<reference evidence="2" key="1">
    <citation type="submission" date="2015-07" db="EMBL/GenBank/DDBJ databases">
        <title>Genome sequencing of Sunxiuqinia dokdonensis strain SK.</title>
        <authorList>
            <person name="Ahn S."/>
            <person name="Kim B.-C."/>
        </authorList>
    </citation>
    <scope>NUCLEOTIDE SEQUENCE [LARGE SCALE GENOMIC DNA]</scope>
    <source>
        <strain evidence="2">SK</strain>
    </source>
</reference>
<dbReference type="EMBL" id="LGIA01000011">
    <property type="protein sequence ID" value="KOH46968.1"/>
    <property type="molecule type" value="Genomic_DNA"/>
</dbReference>
<organism evidence="1 2">
    <name type="scientific">Sunxiuqinia dokdonensis</name>
    <dbReference type="NCBI Taxonomy" id="1409788"/>
    <lineage>
        <taxon>Bacteria</taxon>
        <taxon>Pseudomonadati</taxon>
        <taxon>Bacteroidota</taxon>
        <taxon>Bacteroidia</taxon>
        <taxon>Marinilabiliales</taxon>
        <taxon>Prolixibacteraceae</taxon>
        <taxon>Sunxiuqinia</taxon>
    </lineage>
</organism>
<evidence type="ECO:0000313" key="2">
    <source>
        <dbReference type="Proteomes" id="UP000036958"/>
    </source>
</evidence>
<dbReference type="STRING" id="1409788.NC99_02070"/>
<proteinExistence type="predicted"/>
<comment type="caution">
    <text evidence="1">The sequence shown here is derived from an EMBL/GenBank/DDBJ whole genome shotgun (WGS) entry which is preliminary data.</text>
</comment>
<protein>
    <submittedName>
        <fullName evidence="1">Uncharacterized protein</fullName>
    </submittedName>
</protein>
<accession>A0A0L8VF34</accession>
<name>A0A0L8VF34_9BACT</name>
<dbReference type="AlphaFoldDB" id="A0A0L8VF34"/>
<dbReference type="Proteomes" id="UP000036958">
    <property type="component" value="Unassembled WGS sequence"/>
</dbReference>
<evidence type="ECO:0000313" key="1">
    <source>
        <dbReference type="EMBL" id="KOH46968.1"/>
    </source>
</evidence>
<gene>
    <name evidence="1" type="ORF">NC99_02070</name>
</gene>
<sequence>MERRDYLIHQIQEMGAFLARLILRLKKEHQPAAQLKSVRVELEQELGQRLDDILFLEDQAFVAVLEEKLLSDDNMVQFASLLEQLGDVALDGETFFRQQIYYRKALVLLDFVEQKSQNYSMDRQQKMVDLRTKLNG</sequence>
<dbReference type="RefSeq" id="WP_053178910.1">
    <property type="nucleotide sequence ID" value="NZ_LGIA01000011.1"/>
</dbReference>
<dbReference type="OrthoDB" id="1494649at2"/>
<keyword evidence="2" id="KW-1185">Reference proteome</keyword>